<dbReference type="EMBL" id="CP061800">
    <property type="protein sequence ID" value="QTA91968.1"/>
    <property type="molecule type" value="Genomic_DNA"/>
</dbReference>
<feature type="domain" description="CRISPR-associated protein Cas6 C-terminal" evidence="1">
    <location>
        <begin position="196"/>
        <end position="317"/>
    </location>
</feature>
<organism evidence="2 3">
    <name type="scientific">Desulfonema magnum</name>
    <dbReference type="NCBI Taxonomy" id="45655"/>
    <lineage>
        <taxon>Bacteria</taxon>
        <taxon>Pseudomonadati</taxon>
        <taxon>Thermodesulfobacteriota</taxon>
        <taxon>Desulfobacteria</taxon>
        <taxon>Desulfobacterales</taxon>
        <taxon>Desulfococcaceae</taxon>
        <taxon>Desulfonema</taxon>
    </lineage>
</organism>
<reference evidence="2" key="1">
    <citation type="journal article" date="2021" name="Microb. Physiol.">
        <title>Proteogenomic Insights into the Physiology of Marine, Sulfate-Reducing, Filamentous Desulfonema limicola and Desulfonema magnum.</title>
        <authorList>
            <person name="Schnaars V."/>
            <person name="Wohlbrand L."/>
            <person name="Scheve S."/>
            <person name="Hinrichs C."/>
            <person name="Reinhardt R."/>
            <person name="Rabus R."/>
        </authorList>
    </citation>
    <scope>NUCLEOTIDE SEQUENCE</scope>
    <source>
        <strain evidence="2">4be13</strain>
    </source>
</reference>
<sequence>MDQTSAILSPFSFAVFRLTIEAIEPLHLPPFKGSAIRGSFGLMFRRVVCPLTRTECGDCHLSEECVYSYIFETFPPKDDPFIRNKDQASHPYILRPPLDGKEEYEPGEELMFELVLVGRAVEYLPYFAYTFIHAGKRGLGRGRGQFFLKRIDSLDMNGTLTPVYLDADQLLRNETIHISCGELLERRPPPDQCTFRFVTRLEIKAKGKYPEITFGLLFRSLMRRITTLAYLHGGIDKCREIDFRGLSHAAEEIRTVSSDLYREDAVRYSNRQKQRMPFGGMLGEITFEGDMSPFWPFLLPGEWVHVGKKTSFGLGQYVLD</sequence>
<dbReference type="Pfam" id="PF10040">
    <property type="entry name" value="CRISPR_Cas6"/>
    <property type="match status" value="1"/>
</dbReference>
<keyword evidence="3" id="KW-1185">Reference proteome</keyword>
<accession>A0A975BVB8</accession>
<dbReference type="KEGG" id="dmm:dnm_080410"/>
<dbReference type="InterPro" id="IPR019267">
    <property type="entry name" value="CRISPR-assoc_Cas6_C"/>
</dbReference>
<dbReference type="Proteomes" id="UP000663722">
    <property type="component" value="Chromosome"/>
</dbReference>
<proteinExistence type="predicted"/>
<gene>
    <name evidence="2" type="ORF">dnm_080410</name>
</gene>
<evidence type="ECO:0000313" key="2">
    <source>
        <dbReference type="EMBL" id="QTA91968.1"/>
    </source>
</evidence>
<dbReference type="RefSeq" id="WP_207679523.1">
    <property type="nucleotide sequence ID" value="NZ_CP061800.1"/>
</dbReference>
<evidence type="ECO:0000313" key="3">
    <source>
        <dbReference type="Proteomes" id="UP000663722"/>
    </source>
</evidence>
<protein>
    <submittedName>
        <fullName evidence="2">CRISPR-associated endoribonuclease Cas6 C-terminal domain-containing protein</fullName>
    </submittedName>
</protein>
<dbReference type="Gene3D" id="3.30.70.1900">
    <property type="match status" value="1"/>
</dbReference>
<dbReference type="AlphaFoldDB" id="A0A975BVB8"/>
<name>A0A975BVB8_9BACT</name>
<evidence type="ECO:0000259" key="1">
    <source>
        <dbReference type="Pfam" id="PF10040"/>
    </source>
</evidence>